<dbReference type="FunFam" id="1.10.472.10:FF:000001">
    <property type="entry name" value="G2/mitotic-specific cyclin"/>
    <property type="match status" value="1"/>
</dbReference>
<gene>
    <name evidence="8" type="ORF">LY90DRAFT_509451</name>
</gene>
<feature type="domain" description="Cyclin-like" evidence="6">
    <location>
        <begin position="381"/>
        <end position="462"/>
    </location>
</feature>
<dbReference type="InterPro" id="IPR006671">
    <property type="entry name" value="Cyclin_N"/>
</dbReference>
<dbReference type="EMBL" id="MCOG01000110">
    <property type="protein sequence ID" value="ORY45834.1"/>
    <property type="molecule type" value="Genomic_DNA"/>
</dbReference>
<dbReference type="InterPro" id="IPR046965">
    <property type="entry name" value="Cyclin_A/B-like"/>
</dbReference>
<keyword evidence="3" id="KW-0131">Cell cycle</keyword>
<dbReference type="GO" id="GO:0016538">
    <property type="term" value="F:cyclin-dependent protein serine/threonine kinase regulator activity"/>
    <property type="evidence" value="ECO:0007669"/>
    <property type="project" value="InterPro"/>
</dbReference>
<dbReference type="InterPro" id="IPR013763">
    <property type="entry name" value="Cyclin-like_dom"/>
</dbReference>
<keyword evidence="5" id="KW-0175">Coiled coil</keyword>
<dbReference type="InterPro" id="IPR004367">
    <property type="entry name" value="Cyclin_C-dom"/>
</dbReference>
<dbReference type="InterPro" id="IPR036915">
    <property type="entry name" value="Cyclin-like_sf"/>
</dbReference>
<evidence type="ECO:0000313" key="8">
    <source>
        <dbReference type="EMBL" id="ORY45834.1"/>
    </source>
</evidence>
<evidence type="ECO:0000256" key="2">
    <source>
        <dbReference type="ARBA" id="ARBA00023127"/>
    </source>
</evidence>
<dbReference type="STRING" id="1754190.A0A1Y2CG78"/>
<evidence type="ECO:0000259" key="6">
    <source>
        <dbReference type="SMART" id="SM00385"/>
    </source>
</evidence>
<feature type="domain" description="Cyclin-like" evidence="6">
    <location>
        <begin position="285"/>
        <end position="368"/>
    </location>
</feature>
<evidence type="ECO:0000313" key="9">
    <source>
        <dbReference type="Proteomes" id="UP000193920"/>
    </source>
</evidence>
<dbReference type="AlphaFoldDB" id="A0A1Y2CG78"/>
<comment type="caution">
    <text evidence="8">The sequence shown here is derived from an EMBL/GenBank/DDBJ whole genome shotgun (WGS) entry which is preliminary data.</text>
</comment>
<proteinExistence type="inferred from homology"/>
<evidence type="ECO:0000256" key="3">
    <source>
        <dbReference type="ARBA" id="ARBA00023306"/>
    </source>
</evidence>
<dbReference type="Pfam" id="PF00134">
    <property type="entry name" value="Cyclin_N"/>
    <property type="match status" value="1"/>
</dbReference>
<dbReference type="Proteomes" id="UP000193920">
    <property type="component" value="Unassembled WGS sequence"/>
</dbReference>
<dbReference type="CDD" id="cd20512">
    <property type="entry name" value="CYCLIN_CLBs_yeast_rpt2"/>
    <property type="match status" value="1"/>
</dbReference>
<keyword evidence="1" id="KW-0132">Cell division</keyword>
<evidence type="ECO:0000256" key="1">
    <source>
        <dbReference type="ARBA" id="ARBA00022618"/>
    </source>
</evidence>
<evidence type="ECO:0000256" key="5">
    <source>
        <dbReference type="SAM" id="Coils"/>
    </source>
</evidence>
<keyword evidence="2 4" id="KW-0195">Cyclin</keyword>
<sequence length="485" mass="56491">MNTSTFKIKKEQDENILSNNMNKKEGHRLKLFPKVTSGKAILHTTRSNRTALSDVSNKIPLQIKNSKIIKTVKQKVNIPIPLKEIEQAKNQLKKPLQKLGGLNEKHNGLQLPIEKVMPRIQKVKNVNSKINTVINDRPSLIKKTNIKKVISKKEIKTAHILKENINKNENRSAGISQPPLKETTIEKKEIEEKKENNEKEEVSLLETLKTSIDNNKLKDNEEFQKDLQDWEDLDAEDANDPSMVSEYVNEIFDYMRELEKTTMPNPKYMDHQEKLSWKMRTVLIDWLIDIHNQFRLLPETLYLAVNIVDRFLSSREVDTYKLQLVGVTAMFIAAKYEEIVAPSVQNYLCVQDLYNEDEILRAERYVLKALDFGLHYPNPMSFLRRNSKADNYDPLSRTFAKFLMELSLIDHRFLFFPPSKVAAAAMYLSRLILDRGEWNANMRHYSGYTEEELSDCVDLMLLLLLIPRKNFPSIQLLKKYESKNL</sequence>
<feature type="coiled-coil region" evidence="5">
    <location>
        <begin position="180"/>
        <end position="207"/>
    </location>
</feature>
<reference evidence="8 9" key="1">
    <citation type="submission" date="2016-08" db="EMBL/GenBank/DDBJ databases">
        <title>A Parts List for Fungal Cellulosomes Revealed by Comparative Genomics.</title>
        <authorList>
            <consortium name="DOE Joint Genome Institute"/>
            <person name="Haitjema C.H."/>
            <person name="Gilmore S.P."/>
            <person name="Henske J.K."/>
            <person name="Solomon K.V."/>
            <person name="De Groot R."/>
            <person name="Kuo A."/>
            <person name="Mondo S.J."/>
            <person name="Salamov A.A."/>
            <person name="Labutti K."/>
            <person name="Zhao Z."/>
            <person name="Chiniquy J."/>
            <person name="Barry K."/>
            <person name="Brewer H.M."/>
            <person name="Purvine S.O."/>
            <person name="Wright A.T."/>
            <person name="Boxma B."/>
            <person name="Van Alen T."/>
            <person name="Hackstein J.H."/>
            <person name="Baker S.E."/>
            <person name="Grigoriev I.V."/>
            <person name="O'Malley M.A."/>
        </authorList>
    </citation>
    <scope>NUCLEOTIDE SEQUENCE [LARGE SCALE GENOMIC DNA]</scope>
    <source>
        <strain evidence="8 9">G1</strain>
    </source>
</reference>
<dbReference type="Gene3D" id="1.10.472.10">
    <property type="entry name" value="Cyclin-like"/>
    <property type="match status" value="2"/>
</dbReference>
<dbReference type="GO" id="GO:0044772">
    <property type="term" value="P:mitotic cell cycle phase transition"/>
    <property type="evidence" value="ECO:0007669"/>
    <property type="project" value="InterPro"/>
</dbReference>
<organism evidence="8 9">
    <name type="scientific">Neocallimastix californiae</name>
    <dbReference type="NCBI Taxonomy" id="1754190"/>
    <lineage>
        <taxon>Eukaryota</taxon>
        <taxon>Fungi</taxon>
        <taxon>Fungi incertae sedis</taxon>
        <taxon>Chytridiomycota</taxon>
        <taxon>Chytridiomycota incertae sedis</taxon>
        <taxon>Neocallimastigomycetes</taxon>
        <taxon>Neocallimastigales</taxon>
        <taxon>Neocallimastigaceae</taxon>
        <taxon>Neocallimastix</taxon>
    </lineage>
</organism>
<dbReference type="PROSITE" id="PS00292">
    <property type="entry name" value="CYCLINS"/>
    <property type="match status" value="1"/>
</dbReference>
<dbReference type="OrthoDB" id="5590282at2759"/>
<dbReference type="SMART" id="SM01332">
    <property type="entry name" value="Cyclin_C"/>
    <property type="match status" value="1"/>
</dbReference>
<comment type="similarity">
    <text evidence="4">Belongs to the cyclin family.</text>
</comment>
<evidence type="ECO:0000256" key="4">
    <source>
        <dbReference type="RuleBase" id="RU000383"/>
    </source>
</evidence>
<dbReference type="PANTHER" id="PTHR10177">
    <property type="entry name" value="CYCLINS"/>
    <property type="match status" value="1"/>
</dbReference>
<dbReference type="InterPro" id="IPR048258">
    <property type="entry name" value="Cyclins_cyclin-box"/>
</dbReference>
<feature type="domain" description="Cyclin C-terminal" evidence="7">
    <location>
        <begin position="377"/>
        <end position="483"/>
    </location>
</feature>
<dbReference type="GO" id="GO:0051301">
    <property type="term" value="P:cell division"/>
    <property type="evidence" value="ECO:0007669"/>
    <property type="project" value="UniProtKB-KW"/>
</dbReference>
<dbReference type="Pfam" id="PF02984">
    <property type="entry name" value="Cyclin_C"/>
    <property type="match status" value="1"/>
</dbReference>
<dbReference type="PIRSF" id="PIRSF001771">
    <property type="entry name" value="Cyclin_A_B_D_E"/>
    <property type="match status" value="1"/>
</dbReference>
<dbReference type="InterPro" id="IPR039361">
    <property type="entry name" value="Cyclin"/>
</dbReference>
<evidence type="ECO:0000259" key="7">
    <source>
        <dbReference type="SMART" id="SM01332"/>
    </source>
</evidence>
<name>A0A1Y2CG78_9FUNG</name>
<keyword evidence="9" id="KW-1185">Reference proteome</keyword>
<dbReference type="SUPFAM" id="SSF47954">
    <property type="entry name" value="Cyclin-like"/>
    <property type="match status" value="2"/>
</dbReference>
<protein>
    <submittedName>
        <fullName evidence="8">A/B/D/E cyclin</fullName>
    </submittedName>
</protein>
<accession>A0A1Y2CG78</accession>
<dbReference type="SMART" id="SM00385">
    <property type="entry name" value="CYCLIN"/>
    <property type="match status" value="2"/>
</dbReference>